<dbReference type="Proteomes" id="UP000823982">
    <property type="component" value="Unassembled WGS sequence"/>
</dbReference>
<dbReference type="InterPro" id="IPR035901">
    <property type="entry name" value="GIY-YIG_endonuc_sf"/>
</dbReference>
<dbReference type="HAMAP" id="MF_00203">
    <property type="entry name" value="UvrC"/>
    <property type="match status" value="1"/>
</dbReference>
<keyword evidence="3 7" id="KW-0228">DNA excision</keyword>
<feature type="domain" description="GIY-YIG" evidence="9">
    <location>
        <begin position="23"/>
        <end position="101"/>
    </location>
</feature>
<dbReference type="Gene3D" id="3.40.1440.10">
    <property type="entry name" value="GIY-YIG endonuclease"/>
    <property type="match status" value="1"/>
</dbReference>
<dbReference type="Pfam" id="PF22920">
    <property type="entry name" value="UvrC_RNaseH"/>
    <property type="match status" value="1"/>
</dbReference>
<protein>
    <recommendedName>
        <fullName evidence="7">UvrABC system protein C</fullName>
        <shortName evidence="7">Protein UvrC</shortName>
    </recommendedName>
    <alternativeName>
        <fullName evidence="7">Excinuclease ABC subunit C</fullName>
    </alternativeName>
</protein>
<evidence type="ECO:0000313" key="12">
    <source>
        <dbReference type="Proteomes" id="UP000823982"/>
    </source>
</evidence>
<dbReference type="GO" id="GO:0003677">
    <property type="term" value="F:DNA binding"/>
    <property type="evidence" value="ECO:0007669"/>
    <property type="project" value="UniProtKB-UniRule"/>
</dbReference>
<dbReference type="InterPro" id="IPR047296">
    <property type="entry name" value="GIY-YIG_UvrC_Cho"/>
</dbReference>
<dbReference type="GO" id="GO:0005737">
    <property type="term" value="C:cytoplasm"/>
    <property type="evidence" value="ECO:0007669"/>
    <property type="project" value="UniProtKB-SubCell"/>
</dbReference>
<dbReference type="GO" id="GO:0009380">
    <property type="term" value="C:excinuclease repair complex"/>
    <property type="evidence" value="ECO:0007669"/>
    <property type="project" value="InterPro"/>
</dbReference>
<dbReference type="InterPro" id="IPR038476">
    <property type="entry name" value="UvrC_RNase_H_dom_sf"/>
</dbReference>
<comment type="subunit">
    <text evidence="7">Interacts with UvrB in an incision complex.</text>
</comment>
<accession>A0A9D1JIL9</accession>
<reference evidence="11" key="1">
    <citation type="submission" date="2020-10" db="EMBL/GenBank/DDBJ databases">
        <authorList>
            <person name="Gilroy R."/>
        </authorList>
    </citation>
    <scope>NUCLEOTIDE SEQUENCE</scope>
    <source>
        <strain evidence="11">CHK157-1446</strain>
    </source>
</reference>
<dbReference type="GO" id="GO:0009432">
    <property type="term" value="P:SOS response"/>
    <property type="evidence" value="ECO:0007669"/>
    <property type="project" value="UniProtKB-UniRule"/>
</dbReference>
<dbReference type="InterPro" id="IPR050066">
    <property type="entry name" value="UvrABC_protein_C"/>
</dbReference>
<dbReference type="InterPro" id="IPR001162">
    <property type="entry name" value="UvrC_RNase_H_dom"/>
</dbReference>
<feature type="domain" description="UvrC family homology region profile" evidence="10">
    <location>
        <begin position="262"/>
        <end position="490"/>
    </location>
</feature>
<reference evidence="11" key="2">
    <citation type="journal article" date="2021" name="PeerJ">
        <title>Extensive microbial diversity within the chicken gut microbiome revealed by metagenomics and culture.</title>
        <authorList>
            <person name="Gilroy R."/>
            <person name="Ravi A."/>
            <person name="Getino M."/>
            <person name="Pursley I."/>
            <person name="Horton D.L."/>
            <person name="Alikhan N.F."/>
            <person name="Baker D."/>
            <person name="Gharbi K."/>
            <person name="Hall N."/>
            <person name="Watson M."/>
            <person name="Adriaenssens E.M."/>
            <person name="Foster-Nyarko E."/>
            <person name="Jarju S."/>
            <person name="Secka A."/>
            <person name="Antonio M."/>
            <person name="Oren A."/>
            <person name="Chaudhuri R.R."/>
            <person name="La Ragione R."/>
            <person name="Hildebrand F."/>
            <person name="Pallen M.J."/>
        </authorList>
    </citation>
    <scope>NUCLEOTIDE SEQUENCE</scope>
    <source>
        <strain evidence="11">CHK157-1446</strain>
    </source>
</reference>
<gene>
    <name evidence="7 11" type="primary">uvrC</name>
    <name evidence="11" type="ORF">IAD01_05575</name>
</gene>
<dbReference type="Pfam" id="PF02151">
    <property type="entry name" value="UVR"/>
    <property type="match status" value="1"/>
</dbReference>
<evidence type="ECO:0000259" key="9">
    <source>
        <dbReference type="PROSITE" id="PS50164"/>
    </source>
</evidence>
<evidence type="ECO:0000256" key="4">
    <source>
        <dbReference type="ARBA" id="ARBA00022881"/>
    </source>
</evidence>
<dbReference type="SMART" id="SM00278">
    <property type="entry name" value="HhH1"/>
    <property type="match status" value="1"/>
</dbReference>
<dbReference type="CDD" id="cd10434">
    <property type="entry name" value="GIY-YIG_UvrC_Cho"/>
    <property type="match status" value="1"/>
</dbReference>
<dbReference type="InterPro" id="IPR000305">
    <property type="entry name" value="GIY-YIG_endonuc"/>
</dbReference>
<comment type="function">
    <text evidence="7">The UvrABC repair system catalyzes the recognition and processing of DNA lesions. UvrC both incises the 5' and 3' sides of the lesion. The N-terminal half is responsible for the 3' incision and the C-terminal half is responsible for the 5' incision.</text>
</comment>
<dbReference type="InterPro" id="IPR010994">
    <property type="entry name" value="RuvA_2-like"/>
</dbReference>
<dbReference type="SUPFAM" id="SSF82771">
    <property type="entry name" value="GIY-YIG endonuclease"/>
    <property type="match status" value="1"/>
</dbReference>
<proteinExistence type="inferred from homology"/>
<evidence type="ECO:0000256" key="1">
    <source>
        <dbReference type="ARBA" id="ARBA00022490"/>
    </source>
</evidence>
<dbReference type="Gene3D" id="4.10.860.10">
    <property type="entry name" value="UVR domain"/>
    <property type="match status" value="1"/>
</dbReference>
<evidence type="ECO:0000256" key="2">
    <source>
        <dbReference type="ARBA" id="ARBA00022763"/>
    </source>
</evidence>
<dbReference type="Gene3D" id="1.10.150.20">
    <property type="entry name" value="5' to 3' exonuclease, C-terminal subdomain"/>
    <property type="match status" value="1"/>
</dbReference>
<keyword evidence="6 7" id="KW-0742">SOS response</keyword>
<sequence>MRVTERDNPRLEYLREKTLKLTTSPGCYIMKNKAGTIIYIGKAKNLRNRVSTYFHDNDHLPKVAKMVSNVYDYEFIVTGSEYEALVLEASLIKQHKPKYNILLKDDKGYTYIKISDEEYPRITREMQKKGPGTFIGPYTSGLTSSQTVQEVNRVFMLPTCKRVFPRDFKKGRPCLNYQIKRCIGLCRGCISREDYAAIINDAIQYIKSGSSASVEEMTREMNRLSDNLEFEKAAILRDRIAAIKRAADTQKIFEKNLPDSDFIALAKNGELSCMTVLIYRGGKLTDKADFMLGGIEDDAAAREDFLMQYYDRAPNIPKNIYIDCQTPELDNIRRYLCEKSSHAVSISVPQRGELLKLVNMAHENAAEQLSVRVGRTEREIAALEELSGLLGLSKTPEYIECYDISNLASSDMVGGMVVMDNGRFAKKYYKKFNIKSVSEQDDYASMREVLYRRFKEYLSPDCTDEGFKRLPDLIFLDGGKGHVDAVKPLLEELKIDVPLFGLVKDDRHHTRAVISSGGEEIQIAKSRTVFSLLTKLQDEVHRYTITFQTSKRSAHIRETELTKIPGIGEKKAQALLLSFKTKQQLRSASVEDIAAVMKISLEKAAVVKSEFIDNLS</sequence>
<feature type="domain" description="UVR" evidence="8">
    <location>
        <begin position="211"/>
        <end position="246"/>
    </location>
</feature>
<dbReference type="InterPro" id="IPR003583">
    <property type="entry name" value="Hlx-hairpin-Hlx_DNA-bd_motif"/>
</dbReference>
<dbReference type="InterPro" id="IPR004791">
    <property type="entry name" value="UvrC"/>
</dbReference>
<dbReference type="Pfam" id="PF14520">
    <property type="entry name" value="HHH_5"/>
    <property type="match status" value="1"/>
</dbReference>
<evidence type="ECO:0000256" key="7">
    <source>
        <dbReference type="HAMAP-Rule" id="MF_00203"/>
    </source>
</evidence>
<dbReference type="Pfam" id="PF08459">
    <property type="entry name" value="UvrC_RNaseH_dom"/>
    <property type="match status" value="1"/>
</dbReference>
<comment type="similarity">
    <text evidence="7">Belongs to the UvrC family.</text>
</comment>
<evidence type="ECO:0000256" key="3">
    <source>
        <dbReference type="ARBA" id="ARBA00022769"/>
    </source>
</evidence>
<dbReference type="SUPFAM" id="SSF47781">
    <property type="entry name" value="RuvA domain 2-like"/>
    <property type="match status" value="1"/>
</dbReference>
<keyword evidence="1 7" id="KW-0963">Cytoplasm</keyword>
<evidence type="ECO:0000256" key="6">
    <source>
        <dbReference type="ARBA" id="ARBA00023236"/>
    </source>
</evidence>
<evidence type="ECO:0000259" key="8">
    <source>
        <dbReference type="PROSITE" id="PS50151"/>
    </source>
</evidence>
<keyword evidence="4 7" id="KW-0267">Excision nuclease</keyword>
<dbReference type="PANTHER" id="PTHR30562">
    <property type="entry name" value="UVRC/OXIDOREDUCTASE"/>
    <property type="match status" value="1"/>
</dbReference>
<name>A0A9D1JIL9_9FIRM</name>
<dbReference type="EMBL" id="DVIR01000054">
    <property type="protein sequence ID" value="HIS24855.1"/>
    <property type="molecule type" value="Genomic_DNA"/>
</dbReference>
<dbReference type="GO" id="GO:0009381">
    <property type="term" value="F:excinuclease ABC activity"/>
    <property type="evidence" value="ECO:0007669"/>
    <property type="project" value="UniProtKB-UniRule"/>
</dbReference>
<keyword evidence="5 7" id="KW-0234">DNA repair</keyword>
<evidence type="ECO:0000259" key="10">
    <source>
        <dbReference type="PROSITE" id="PS50165"/>
    </source>
</evidence>
<evidence type="ECO:0000313" key="11">
    <source>
        <dbReference type="EMBL" id="HIS24855.1"/>
    </source>
</evidence>
<dbReference type="InterPro" id="IPR036876">
    <property type="entry name" value="UVR_dom_sf"/>
</dbReference>
<dbReference type="FunFam" id="3.40.1440.10:FF:000001">
    <property type="entry name" value="UvrABC system protein C"/>
    <property type="match status" value="1"/>
</dbReference>
<dbReference type="GO" id="GO:0006289">
    <property type="term" value="P:nucleotide-excision repair"/>
    <property type="evidence" value="ECO:0007669"/>
    <property type="project" value="UniProtKB-UniRule"/>
</dbReference>
<dbReference type="PROSITE" id="PS50151">
    <property type="entry name" value="UVR"/>
    <property type="match status" value="1"/>
</dbReference>
<keyword evidence="2 7" id="KW-0227">DNA damage</keyword>
<evidence type="ECO:0000256" key="5">
    <source>
        <dbReference type="ARBA" id="ARBA00023204"/>
    </source>
</evidence>
<comment type="subcellular location">
    <subcellularLocation>
        <location evidence="7">Cytoplasm</location>
    </subcellularLocation>
</comment>
<dbReference type="AlphaFoldDB" id="A0A9D1JIL9"/>
<dbReference type="Pfam" id="PF01541">
    <property type="entry name" value="GIY-YIG"/>
    <property type="match status" value="1"/>
</dbReference>
<dbReference type="PANTHER" id="PTHR30562:SF1">
    <property type="entry name" value="UVRABC SYSTEM PROTEIN C"/>
    <property type="match status" value="1"/>
</dbReference>
<dbReference type="InterPro" id="IPR001943">
    <property type="entry name" value="UVR_dom"/>
</dbReference>
<dbReference type="Gene3D" id="3.30.420.340">
    <property type="entry name" value="UvrC, RNAse H endonuclease domain"/>
    <property type="match status" value="1"/>
</dbReference>
<dbReference type="PROSITE" id="PS50165">
    <property type="entry name" value="UVRC"/>
    <property type="match status" value="1"/>
</dbReference>
<organism evidence="11 12">
    <name type="scientific">Candidatus Faeciplasma gallinarum</name>
    <dbReference type="NCBI Taxonomy" id="2840799"/>
    <lineage>
        <taxon>Bacteria</taxon>
        <taxon>Bacillati</taxon>
        <taxon>Bacillota</taxon>
        <taxon>Clostridia</taxon>
        <taxon>Eubacteriales</taxon>
        <taxon>Oscillospiraceae</taxon>
        <taxon>Oscillospiraceae incertae sedis</taxon>
        <taxon>Candidatus Faeciplasma</taxon>
    </lineage>
</organism>
<comment type="caution">
    <text evidence="11">The sequence shown here is derived from an EMBL/GenBank/DDBJ whole genome shotgun (WGS) entry which is preliminary data.</text>
</comment>
<dbReference type="SMART" id="SM00465">
    <property type="entry name" value="GIYc"/>
    <property type="match status" value="1"/>
</dbReference>
<dbReference type="PROSITE" id="PS50164">
    <property type="entry name" value="GIY_YIG"/>
    <property type="match status" value="1"/>
</dbReference>
<dbReference type="SUPFAM" id="SSF46600">
    <property type="entry name" value="C-terminal UvrC-binding domain of UvrB"/>
    <property type="match status" value="1"/>
</dbReference>
<dbReference type="NCBIfam" id="TIGR00194">
    <property type="entry name" value="uvrC"/>
    <property type="match status" value="1"/>
</dbReference>